<dbReference type="Proteomes" id="UP000681425">
    <property type="component" value="Chromosome"/>
</dbReference>
<reference evidence="1" key="1">
    <citation type="submission" date="2021-04" db="EMBL/GenBank/DDBJ databases">
        <title>Isolation of p-tert-butylphenol degrading bacteria Sphingobium phenoxybenzoativorans Tas13 from active sludge.</title>
        <authorList>
            <person name="Li Y."/>
        </authorList>
    </citation>
    <scope>NUCLEOTIDE SEQUENCE</scope>
    <source>
        <strain evidence="1">Tas13</strain>
    </source>
</reference>
<dbReference type="EMBL" id="CP073910">
    <property type="protein sequence ID" value="QUT04082.1"/>
    <property type="molecule type" value="Genomic_DNA"/>
</dbReference>
<evidence type="ECO:0000313" key="2">
    <source>
        <dbReference type="Proteomes" id="UP000681425"/>
    </source>
</evidence>
<dbReference type="RefSeq" id="WP_212607977.1">
    <property type="nucleotide sequence ID" value="NZ_CP073910.1"/>
</dbReference>
<dbReference type="KEGG" id="spph:KFK14_13090"/>
<keyword evidence="2" id="KW-1185">Reference proteome</keyword>
<sequence length="115" mass="12973">MKQPSPPYVIGQVVAIPPDANLELATILQNKRGMIVAQAKSKHNNQHIKAAKKIMDGLAENERRRTNPFEKARTFLRQKGFVPVCKVDGVHLVGRQRFKTEKEVIAFARAKGWKS</sequence>
<proteinExistence type="predicted"/>
<name>A0A975K3X4_9SPHN</name>
<organism evidence="1 2">
    <name type="scientific">Sphingobium phenoxybenzoativorans</name>
    <dbReference type="NCBI Taxonomy" id="1592790"/>
    <lineage>
        <taxon>Bacteria</taxon>
        <taxon>Pseudomonadati</taxon>
        <taxon>Pseudomonadota</taxon>
        <taxon>Alphaproteobacteria</taxon>
        <taxon>Sphingomonadales</taxon>
        <taxon>Sphingomonadaceae</taxon>
        <taxon>Sphingobium</taxon>
    </lineage>
</organism>
<accession>A0A975K3X4</accession>
<protein>
    <submittedName>
        <fullName evidence="1">Uncharacterized protein</fullName>
    </submittedName>
</protein>
<evidence type="ECO:0000313" key="1">
    <source>
        <dbReference type="EMBL" id="QUT04082.1"/>
    </source>
</evidence>
<gene>
    <name evidence="1" type="ORF">KFK14_13090</name>
</gene>
<dbReference type="AlphaFoldDB" id="A0A975K3X4"/>